<dbReference type="RefSeq" id="WP_240592643.1">
    <property type="nucleotide sequence ID" value="NZ_JAKUDL010000014.1"/>
</dbReference>
<sequence length="142" mass="14953">MKKLTSLLKQGLITLGLLALAPAAMAEVAVVVHPSNAISMDNGDISRIYLGKLKTFPGGGPVVPLDLKEGSATRSAFVDKVLGKSESQLKAYWSKLVFSGQGQPPKTVEDAEMLSLVAANPNMIGFVDAANVNDSVKVIARF</sequence>
<dbReference type="Proteomes" id="UP001297581">
    <property type="component" value="Unassembled WGS sequence"/>
</dbReference>
<name>A0AAJ1BL73_9GAMM</name>
<organism evidence="2 3">
    <name type="scientific">Shewanella zhuhaiensis</name>
    <dbReference type="NCBI Taxonomy" id="2919576"/>
    <lineage>
        <taxon>Bacteria</taxon>
        <taxon>Pseudomonadati</taxon>
        <taxon>Pseudomonadota</taxon>
        <taxon>Gammaproteobacteria</taxon>
        <taxon>Alteromonadales</taxon>
        <taxon>Shewanellaceae</taxon>
        <taxon>Shewanella</taxon>
    </lineage>
</organism>
<feature type="chain" id="PRO_5042524699" evidence="1">
    <location>
        <begin position="27"/>
        <end position="142"/>
    </location>
</feature>
<evidence type="ECO:0000256" key="1">
    <source>
        <dbReference type="SAM" id="SignalP"/>
    </source>
</evidence>
<evidence type="ECO:0000313" key="3">
    <source>
        <dbReference type="Proteomes" id="UP001297581"/>
    </source>
</evidence>
<keyword evidence="1" id="KW-0732">Signal</keyword>
<comment type="caution">
    <text evidence="2">The sequence shown here is derived from an EMBL/GenBank/DDBJ whole genome shotgun (WGS) entry which is preliminary data.</text>
</comment>
<keyword evidence="3" id="KW-1185">Reference proteome</keyword>
<proteinExistence type="predicted"/>
<protein>
    <submittedName>
        <fullName evidence="2">Phosphate ABC transporter substrate-binding protein</fullName>
    </submittedName>
</protein>
<reference evidence="2 3" key="1">
    <citation type="submission" date="2022-02" db="EMBL/GenBank/DDBJ databases">
        <title>The genome sequence of Shewanella sp. 3B26.</title>
        <authorList>
            <person name="Du J."/>
        </authorList>
    </citation>
    <scope>NUCLEOTIDE SEQUENCE [LARGE SCALE GENOMIC DNA]</scope>
    <source>
        <strain evidence="2 3">3B26</strain>
    </source>
</reference>
<dbReference type="SUPFAM" id="SSF53850">
    <property type="entry name" value="Periplasmic binding protein-like II"/>
    <property type="match status" value="1"/>
</dbReference>
<accession>A0AAJ1BL73</accession>
<dbReference type="Gene3D" id="3.40.190.10">
    <property type="entry name" value="Periplasmic binding protein-like II"/>
    <property type="match status" value="1"/>
</dbReference>
<evidence type="ECO:0000313" key="2">
    <source>
        <dbReference type="EMBL" id="MCH4296683.1"/>
    </source>
</evidence>
<feature type="signal peptide" evidence="1">
    <location>
        <begin position="1"/>
        <end position="26"/>
    </location>
</feature>
<gene>
    <name evidence="2" type="ORF">MJ923_20465</name>
</gene>
<dbReference type="EMBL" id="JAKUDL010000014">
    <property type="protein sequence ID" value="MCH4296683.1"/>
    <property type="molecule type" value="Genomic_DNA"/>
</dbReference>
<dbReference type="AlphaFoldDB" id="A0AAJ1BL73"/>